<dbReference type="EMBL" id="RRYP01012844">
    <property type="protein sequence ID" value="TNV76854.1"/>
    <property type="molecule type" value="Genomic_DNA"/>
</dbReference>
<feature type="chain" id="PRO_5035167292" description="Fungal lipase-type domain-containing protein" evidence="1">
    <location>
        <begin position="21"/>
        <end position="297"/>
    </location>
</feature>
<evidence type="ECO:0000259" key="2">
    <source>
        <dbReference type="Pfam" id="PF01764"/>
    </source>
</evidence>
<name>A0A8J8NM49_HALGN</name>
<keyword evidence="1" id="KW-0732">Signal</keyword>
<dbReference type="InterPro" id="IPR051218">
    <property type="entry name" value="Sec_MonoDiacylglyc_Lipase"/>
</dbReference>
<gene>
    <name evidence="3" type="ORF">FGO68_gene3614</name>
</gene>
<dbReference type="Pfam" id="PF01764">
    <property type="entry name" value="Lipase_3"/>
    <property type="match status" value="1"/>
</dbReference>
<feature type="signal peptide" evidence="1">
    <location>
        <begin position="1"/>
        <end position="20"/>
    </location>
</feature>
<dbReference type="OrthoDB" id="282243at2759"/>
<dbReference type="CDD" id="cd00519">
    <property type="entry name" value="Lipase_3"/>
    <property type="match status" value="1"/>
</dbReference>
<dbReference type="AlphaFoldDB" id="A0A8J8NM49"/>
<dbReference type="GO" id="GO:0006629">
    <property type="term" value="P:lipid metabolic process"/>
    <property type="evidence" value="ECO:0007669"/>
    <property type="project" value="InterPro"/>
</dbReference>
<organism evidence="3 4">
    <name type="scientific">Halteria grandinella</name>
    <dbReference type="NCBI Taxonomy" id="5974"/>
    <lineage>
        <taxon>Eukaryota</taxon>
        <taxon>Sar</taxon>
        <taxon>Alveolata</taxon>
        <taxon>Ciliophora</taxon>
        <taxon>Intramacronucleata</taxon>
        <taxon>Spirotrichea</taxon>
        <taxon>Stichotrichia</taxon>
        <taxon>Sporadotrichida</taxon>
        <taxon>Halteriidae</taxon>
        <taxon>Halteria</taxon>
    </lineage>
</organism>
<dbReference type="InterPro" id="IPR002921">
    <property type="entry name" value="Fungal_lipase-type"/>
</dbReference>
<comment type="caution">
    <text evidence="3">The sequence shown here is derived from an EMBL/GenBank/DDBJ whole genome shotgun (WGS) entry which is preliminary data.</text>
</comment>
<dbReference type="PANTHER" id="PTHR45856">
    <property type="entry name" value="ALPHA/BETA-HYDROLASES SUPERFAMILY PROTEIN"/>
    <property type="match status" value="1"/>
</dbReference>
<dbReference type="PANTHER" id="PTHR45856:SF25">
    <property type="entry name" value="FUNGAL LIPASE-LIKE DOMAIN-CONTAINING PROTEIN"/>
    <property type="match status" value="1"/>
</dbReference>
<protein>
    <recommendedName>
        <fullName evidence="2">Fungal lipase-type domain-containing protein</fullName>
    </recommendedName>
</protein>
<evidence type="ECO:0000313" key="3">
    <source>
        <dbReference type="EMBL" id="TNV76854.1"/>
    </source>
</evidence>
<keyword evidence="4" id="KW-1185">Reference proteome</keyword>
<dbReference type="Proteomes" id="UP000785679">
    <property type="component" value="Unassembled WGS sequence"/>
</dbReference>
<sequence>MTLPILALSTIFALFSTISASTYDTTLSTRFVYYSAATFCHVSTLTNWECGPACEAEPDVIHVTPVGNEAAGTFSYVAYNSKHNEIVVAFRGSHNTENWIQDLDMIKQQLPGAPSGVKVHTGIYQSYLSLQQGMLGGVNNIIAAYPAAQVVVTGHSLGAAQATLALLDIKNIFNPEHLVFYTFGSPRVGNQAFSDYFMTLYSDYKRVVHLNDWVPHAPLKAMGFSHAGEEIWYYDSDNTESFKICSNQVGQPENTSCSDSQINDSPNSHKFYMDIRVTRQCTLISAENPKARTFLQN</sequence>
<dbReference type="SUPFAM" id="SSF53474">
    <property type="entry name" value="alpha/beta-Hydrolases"/>
    <property type="match status" value="1"/>
</dbReference>
<reference evidence="3" key="1">
    <citation type="submission" date="2019-06" db="EMBL/GenBank/DDBJ databases">
        <authorList>
            <person name="Zheng W."/>
        </authorList>
    </citation>
    <scope>NUCLEOTIDE SEQUENCE</scope>
    <source>
        <strain evidence="3">QDHG01</strain>
    </source>
</reference>
<feature type="domain" description="Fungal lipase-type" evidence="2">
    <location>
        <begin position="87"/>
        <end position="220"/>
    </location>
</feature>
<evidence type="ECO:0000256" key="1">
    <source>
        <dbReference type="SAM" id="SignalP"/>
    </source>
</evidence>
<dbReference type="Gene3D" id="3.40.50.1820">
    <property type="entry name" value="alpha/beta hydrolase"/>
    <property type="match status" value="1"/>
</dbReference>
<proteinExistence type="predicted"/>
<accession>A0A8J8NM49</accession>
<evidence type="ECO:0000313" key="4">
    <source>
        <dbReference type="Proteomes" id="UP000785679"/>
    </source>
</evidence>
<dbReference type="InterPro" id="IPR029058">
    <property type="entry name" value="AB_hydrolase_fold"/>
</dbReference>